<gene>
    <name evidence="1" type="ORF">BO70DRAFT_373299</name>
</gene>
<evidence type="ECO:0008006" key="3">
    <source>
        <dbReference type="Google" id="ProtNLM"/>
    </source>
</evidence>
<keyword evidence="2" id="KW-1185">Reference proteome</keyword>
<organism evidence="1 2">
    <name type="scientific">Aspergillus heteromorphus CBS 117.55</name>
    <dbReference type="NCBI Taxonomy" id="1448321"/>
    <lineage>
        <taxon>Eukaryota</taxon>
        <taxon>Fungi</taxon>
        <taxon>Dikarya</taxon>
        <taxon>Ascomycota</taxon>
        <taxon>Pezizomycotina</taxon>
        <taxon>Eurotiomycetes</taxon>
        <taxon>Eurotiomycetidae</taxon>
        <taxon>Eurotiales</taxon>
        <taxon>Aspergillaceae</taxon>
        <taxon>Aspergillus</taxon>
        <taxon>Aspergillus subgen. Circumdati</taxon>
    </lineage>
</organism>
<dbReference type="Gene3D" id="1.10.510.10">
    <property type="entry name" value="Transferase(Phosphotransferase) domain 1"/>
    <property type="match status" value="1"/>
</dbReference>
<accession>A0A317VF57</accession>
<evidence type="ECO:0000313" key="2">
    <source>
        <dbReference type="Proteomes" id="UP000247233"/>
    </source>
</evidence>
<dbReference type="SUPFAM" id="SSF56112">
    <property type="entry name" value="Protein kinase-like (PK-like)"/>
    <property type="match status" value="1"/>
</dbReference>
<dbReference type="Proteomes" id="UP000247233">
    <property type="component" value="Unassembled WGS sequence"/>
</dbReference>
<dbReference type="InterPro" id="IPR011009">
    <property type="entry name" value="Kinase-like_dom_sf"/>
</dbReference>
<protein>
    <recommendedName>
        <fullName evidence="3">Protein kinase domain-containing protein</fullName>
    </recommendedName>
</protein>
<proteinExistence type="predicted"/>
<evidence type="ECO:0000313" key="1">
    <source>
        <dbReference type="EMBL" id="PWY73006.1"/>
    </source>
</evidence>
<dbReference type="GeneID" id="37067142"/>
<dbReference type="OrthoDB" id="4185642at2759"/>
<sequence length="205" mass="24088">MHITSPSDIVIQEKLKESNHSVIFRVAMKGREYAMKVVNPFVCESKAYRRLRDTRLCERGVVPDFHRTIEKLDPTQYPQLSMFINDERPPSAIIKEYIPNMEPINVSNYAERRMIRLREILDDIHNANIVHGDPWPRNMMVCSRQNSRVLWIDLDSAQTFDERPFTSRQDGWIKEEDRVLDYFILALGSDHKEGKLARASSYNYS</sequence>
<dbReference type="VEuPathDB" id="FungiDB:BO70DRAFT_373299"/>
<dbReference type="STRING" id="1448321.A0A317VF57"/>
<comment type="caution">
    <text evidence="1">The sequence shown here is derived from an EMBL/GenBank/DDBJ whole genome shotgun (WGS) entry which is preliminary data.</text>
</comment>
<dbReference type="EMBL" id="MSFL01000025">
    <property type="protein sequence ID" value="PWY73006.1"/>
    <property type="molecule type" value="Genomic_DNA"/>
</dbReference>
<dbReference type="AlphaFoldDB" id="A0A317VF57"/>
<dbReference type="RefSeq" id="XP_025396660.1">
    <property type="nucleotide sequence ID" value="XM_025544905.1"/>
</dbReference>
<name>A0A317VF57_9EURO</name>
<reference evidence="1 2" key="1">
    <citation type="submission" date="2016-12" db="EMBL/GenBank/DDBJ databases">
        <title>The genomes of Aspergillus section Nigri reveals drivers in fungal speciation.</title>
        <authorList>
            <consortium name="DOE Joint Genome Institute"/>
            <person name="Vesth T.C."/>
            <person name="Nybo J."/>
            <person name="Theobald S."/>
            <person name="Brandl J."/>
            <person name="Frisvad J.C."/>
            <person name="Nielsen K.F."/>
            <person name="Lyhne E.K."/>
            <person name="Kogle M.E."/>
            <person name="Kuo A."/>
            <person name="Riley R."/>
            <person name="Clum A."/>
            <person name="Nolan M."/>
            <person name="Lipzen A."/>
            <person name="Salamov A."/>
            <person name="Henrissat B."/>
            <person name="Wiebenga A."/>
            <person name="De Vries R.P."/>
            <person name="Grigoriev I.V."/>
            <person name="Mortensen U.H."/>
            <person name="Andersen M.R."/>
            <person name="Baker S.E."/>
        </authorList>
    </citation>
    <scope>NUCLEOTIDE SEQUENCE [LARGE SCALE GENOMIC DNA]</scope>
    <source>
        <strain evidence="1 2">CBS 117.55</strain>
    </source>
</reference>